<dbReference type="OrthoDB" id="9813771at2"/>
<dbReference type="Proteomes" id="UP000294616">
    <property type="component" value="Unassembled WGS sequence"/>
</dbReference>
<dbReference type="InterPro" id="IPR020569">
    <property type="entry name" value="UPF0029_Impact_CS"/>
</dbReference>
<dbReference type="AlphaFoldDB" id="A0A4R1M6P2"/>
<name>A0A4R1M6P2_9SPHI</name>
<dbReference type="PANTHER" id="PTHR16301">
    <property type="entry name" value="IMPACT-RELATED"/>
    <property type="match status" value="1"/>
</dbReference>
<dbReference type="Pfam" id="PF01205">
    <property type="entry name" value="Impact_N"/>
    <property type="match status" value="1"/>
</dbReference>
<accession>A0A4R1M6P2</accession>
<dbReference type="GO" id="GO:0005737">
    <property type="term" value="C:cytoplasm"/>
    <property type="evidence" value="ECO:0007669"/>
    <property type="project" value="TreeGrafter"/>
</dbReference>
<comment type="similarity">
    <text evidence="1">Belongs to the IMPACT family.</text>
</comment>
<organism evidence="3 4">
    <name type="scientific">Albibacterium bauzanense</name>
    <dbReference type="NCBI Taxonomy" id="653929"/>
    <lineage>
        <taxon>Bacteria</taxon>
        <taxon>Pseudomonadati</taxon>
        <taxon>Bacteroidota</taxon>
        <taxon>Sphingobacteriia</taxon>
        <taxon>Sphingobacteriales</taxon>
        <taxon>Sphingobacteriaceae</taxon>
        <taxon>Albibacterium</taxon>
    </lineage>
</organism>
<dbReference type="PANTHER" id="PTHR16301:SF20">
    <property type="entry name" value="IMPACT FAMILY MEMBER YIGZ"/>
    <property type="match status" value="1"/>
</dbReference>
<protein>
    <submittedName>
        <fullName evidence="3">Putative YigZ family protein</fullName>
    </submittedName>
</protein>
<keyword evidence="4" id="KW-1185">Reference proteome</keyword>
<gene>
    <name evidence="3" type="ORF">C8N28_0736</name>
</gene>
<dbReference type="InterPro" id="IPR001498">
    <property type="entry name" value="Impact_N"/>
</dbReference>
<sequence length="205" mass="23465">MSLFEDQYKTINEPSEGVFRDKGSKFIAYSYPFTDENKLKDILGDVKSTHPKARHHCYAYRLGMDRSVFRINDDNEPSGSAGRPILNTLLSNDLTNILVIVVRYFGGTLLGIPGLINAYKSAAQESINNATIVEKYQKDIYRIDFDYLQMNNVMRIIKDEDLDILSQTFDNNCKMEITIRTSLVNRVTANLSTLPDLKFKYLKTI</sequence>
<evidence type="ECO:0000256" key="1">
    <source>
        <dbReference type="ARBA" id="ARBA00007665"/>
    </source>
</evidence>
<dbReference type="EMBL" id="SMGO01000001">
    <property type="protein sequence ID" value="TCK85429.1"/>
    <property type="molecule type" value="Genomic_DNA"/>
</dbReference>
<dbReference type="RefSeq" id="WP_132221620.1">
    <property type="nucleotide sequence ID" value="NZ_SMGO01000001.1"/>
</dbReference>
<evidence type="ECO:0000313" key="4">
    <source>
        <dbReference type="Proteomes" id="UP000294616"/>
    </source>
</evidence>
<comment type="caution">
    <text evidence="3">The sequence shown here is derived from an EMBL/GenBank/DDBJ whole genome shotgun (WGS) entry which is preliminary data.</text>
</comment>
<evidence type="ECO:0000313" key="3">
    <source>
        <dbReference type="EMBL" id="TCK85429.1"/>
    </source>
</evidence>
<dbReference type="InterPro" id="IPR020568">
    <property type="entry name" value="Ribosomal_Su5_D2-typ_SF"/>
</dbReference>
<feature type="domain" description="Impact N-terminal" evidence="2">
    <location>
        <begin position="22"/>
        <end position="127"/>
    </location>
</feature>
<dbReference type="InterPro" id="IPR023582">
    <property type="entry name" value="Impact"/>
</dbReference>
<dbReference type="GO" id="GO:0006446">
    <property type="term" value="P:regulation of translational initiation"/>
    <property type="evidence" value="ECO:0007669"/>
    <property type="project" value="TreeGrafter"/>
</dbReference>
<dbReference type="PROSITE" id="PS00910">
    <property type="entry name" value="UPF0029"/>
    <property type="match status" value="1"/>
</dbReference>
<evidence type="ECO:0000259" key="2">
    <source>
        <dbReference type="Pfam" id="PF01205"/>
    </source>
</evidence>
<proteinExistence type="inferred from homology"/>
<dbReference type="SUPFAM" id="SSF54211">
    <property type="entry name" value="Ribosomal protein S5 domain 2-like"/>
    <property type="match status" value="1"/>
</dbReference>
<dbReference type="InterPro" id="IPR036956">
    <property type="entry name" value="Impact_N_sf"/>
</dbReference>
<reference evidence="3 4" key="1">
    <citation type="submission" date="2019-03" db="EMBL/GenBank/DDBJ databases">
        <title>Genomic Encyclopedia of Archaeal and Bacterial Type Strains, Phase II (KMG-II): from individual species to whole genera.</title>
        <authorList>
            <person name="Goeker M."/>
        </authorList>
    </citation>
    <scope>NUCLEOTIDE SEQUENCE [LARGE SCALE GENOMIC DNA]</scope>
    <source>
        <strain evidence="3 4">DSM 22554</strain>
    </source>
</reference>
<dbReference type="Gene3D" id="3.30.230.30">
    <property type="entry name" value="Impact, N-terminal domain"/>
    <property type="match status" value="1"/>
</dbReference>